<evidence type="ECO:0000256" key="1">
    <source>
        <dbReference type="SAM" id="MobiDB-lite"/>
    </source>
</evidence>
<organism evidence="2 3">
    <name type="scientific">Thelohanellus kitauei</name>
    <name type="common">Myxosporean</name>
    <dbReference type="NCBI Taxonomy" id="669202"/>
    <lineage>
        <taxon>Eukaryota</taxon>
        <taxon>Metazoa</taxon>
        <taxon>Cnidaria</taxon>
        <taxon>Myxozoa</taxon>
        <taxon>Myxosporea</taxon>
        <taxon>Bivalvulida</taxon>
        <taxon>Platysporina</taxon>
        <taxon>Myxobolidae</taxon>
        <taxon>Thelohanellus</taxon>
    </lineage>
</organism>
<feature type="region of interest" description="Disordered" evidence="1">
    <location>
        <begin position="1"/>
        <end position="24"/>
    </location>
</feature>
<sequence length="178" mass="20571">MSTETESSFAQLSTSNENSKEEATVYSTMLESSKQDVDNNIIIAKISLSRGTTPQKRKHKKYRLYLEYDNDIFMDNAIDVTPNELYTFIEETVEYDDVLFSTRIYANREDSEKNKRPPKTTHFQCMDDRCKQLFQCKASIKPRCLACPFCEFASTESIDLHMHVPIHQDIREEGAGDS</sequence>
<dbReference type="AlphaFoldDB" id="A0A0C2N560"/>
<dbReference type="EMBL" id="JWZT01001754">
    <property type="protein sequence ID" value="KII71465.1"/>
    <property type="molecule type" value="Genomic_DNA"/>
</dbReference>
<gene>
    <name evidence="2" type="ORF">RF11_03690</name>
</gene>
<protein>
    <submittedName>
        <fullName evidence="2">Uncharacterized protein</fullName>
    </submittedName>
</protein>
<comment type="caution">
    <text evidence="2">The sequence shown here is derived from an EMBL/GenBank/DDBJ whole genome shotgun (WGS) entry which is preliminary data.</text>
</comment>
<evidence type="ECO:0000313" key="3">
    <source>
        <dbReference type="Proteomes" id="UP000031668"/>
    </source>
</evidence>
<evidence type="ECO:0000313" key="2">
    <source>
        <dbReference type="EMBL" id="KII71465.1"/>
    </source>
</evidence>
<reference evidence="2 3" key="1">
    <citation type="journal article" date="2014" name="Genome Biol. Evol.">
        <title>The genome of the myxosporean Thelohanellus kitauei shows adaptations to nutrient acquisition within its fish host.</title>
        <authorList>
            <person name="Yang Y."/>
            <person name="Xiong J."/>
            <person name="Zhou Z."/>
            <person name="Huo F."/>
            <person name="Miao W."/>
            <person name="Ran C."/>
            <person name="Liu Y."/>
            <person name="Zhang J."/>
            <person name="Feng J."/>
            <person name="Wang M."/>
            <person name="Wang M."/>
            <person name="Wang L."/>
            <person name="Yao B."/>
        </authorList>
    </citation>
    <scope>NUCLEOTIDE SEQUENCE [LARGE SCALE GENOMIC DNA]</scope>
    <source>
        <strain evidence="2">Wuqing</strain>
    </source>
</reference>
<proteinExistence type="predicted"/>
<accession>A0A0C2N560</accession>
<name>A0A0C2N560_THEKT</name>
<keyword evidence="3" id="KW-1185">Reference proteome</keyword>
<dbReference type="Proteomes" id="UP000031668">
    <property type="component" value="Unassembled WGS sequence"/>
</dbReference>
<feature type="compositionally biased region" description="Polar residues" evidence="1">
    <location>
        <begin position="1"/>
        <end position="17"/>
    </location>
</feature>